<dbReference type="InterPro" id="IPR012093">
    <property type="entry name" value="Pirin"/>
</dbReference>
<feature type="domain" description="Pirin N-terminal" evidence="4">
    <location>
        <begin position="6"/>
        <end position="110"/>
    </location>
</feature>
<dbReference type="RefSeq" id="WP_122911213.1">
    <property type="nucleotide sequence ID" value="NZ_CBCSBE010000036.1"/>
</dbReference>
<evidence type="ECO:0000259" key="5">
    <source>
        <dbReference type="Pfam" id="PF17954"/>
    </source>
</evidence>
<evidence type="ECO:0000313" key="7">
    <source>
        <dbReference type="Proteomes" id="UP000282028"/>
    </source>
</evidence>
<feature type="binding site" evidence="2">
    <location>
        <position position="49"/>
    </location>
    <ligand>
        <name>Fe cation</name>
        <dbReference type="ChEBI" id="CHEBI:24875"/>
    </ligand>
</feature>
<dbReference type="SUPFAM" id="SSF51182">
    <property type="entry name" value="RmlC-like cupins"/>
    <property type="match status" value="1"/>
</dbReference>
<comment type="caution">
    <text evidence="6">The sequence shown here is derived from an EMBL/GenBank/DDBJ whole genome shotgun (WGS) entry which is preliminary data.</text>
</comment>
<dbReference type="PANTHER" id="PTHR43212">
    <property type="entry name" value="QUERCETIN 2,3-DIOXYGENASE"/>
    <property type="match status" value="1"/>
</dbReference>
<dbReference type="EMBL" id="RHHR01000054">
    <property type="protein sequence ID" value="RNB67245.1"/>
    <property type="molecule type" value="Genomic_DNA"/>
</dbReference>
<feature type="binding site" evidence="2">
    <location>
        <position position="51"/>
    </location>
    <ligand>
        <name>Fe cation</name>
        <dbReference type="ChEBI" id="CHEBI:24875"/>
    </ligand>
</feature>
<feature type="domain" description="Quercetin 2,3-dioxygenase C-terminal cupin" evidence="5">
    <location>
        <begin position="139"/>
        <end position="223"/>
    </location>
</feature>
<gene>
    <name evidence="6" type="ORF">EDM52_22855</name>
</gene>
<dbReference type="InterPro" id="IPR014710">
    <property type="entry name" value="RmlC-like_jellyroll"/>
</dbReference>
<dbReference type="InterPro" id="IPR041602">
    <property type="entry name" value="Quercetinase_C"/>
</dbReference>
<evidence type="ECO:0000256" key="1">
    <source>
        <dbReference type="ARBA" id="ARBA00008416"/>
    </source>
</evidence>
<keyword evidence="7" id="KW-1185">Reference proteome</keyword>
<comment type="cofactor">
    <cofactor evidence="2">
        <name>Fe cation</name>
        <dbReference type="ChEBI" id="CHEBI:24875"/>
    </cofactor>
    <text evidence="2">Binds 1 Fe cation per subunit.</text>
</comment>
<evidence type="ECO:0000256" key="3">
    <source>
        <dbReference type="RuleBase" id="RU003457"/>
    </source>
</evidence>
<name>A0A3M8BWY6_9BACL</name>
<dbReference type="AlphaFoldDB" id="A0A3M8BWY6"/>
<keyword evidence="2" id="KW-0479">Metal-binding</keyword>
<dbReference type="PIRSF" id="PIRSF006232">
    <property type="entry name" value="Pirin"/>
    <property type="match status" value="1"/>
</dbReference>
<proteinExistence type="inferred from homology"/>
<feature type="binding site" evidence="2">
    <location>
        <position position="95"/>
    </location>
    <ligand>
        <name>Fe cation</name>
        <dbReference type="ChEBI" id="CHEBI:24875"/>
    </ligand>
</feature>
<accession>A0A3M8BWY6</accession>
<dbReference type="Pfam" id="PF17954">
    <property type="entry name" value="Pirin_C_2"/>
    <property type="match status" value="1"/>
</dbReference>
<dbReference type="InterPro" id="IPR011051">
    <property type="entry name" value="RmlC_Cupin_sf"/>
</dbReference>
<sequence length="224" mass="25086">MRYLVDLGWLRSGLSFSFGEYFDPENTAFGVMRVCNDDLVAGGKGFGPHPHSDMEIVTVVLRGQVKHEDNLGNAEVTKEGQVQRMSAGSGIIHAEYNASESEELQFLQLWFMPRARGGAPSYETSSYEPSQMVNHLLPVVSHTGSEQVASINQDLTIYLSRLERGNELSFHQEAGRRVFLFVIEGELEVSGHVMETRDTARIQNEPHLQLAAKEDTKYMLIDLP</sequence>
<protein>
    <submittedName>
        <fullName evidence="6">Pirin family protein</fullName>
    </submittedName>
</protein>
<evidence type="ECO:0000256" key="2">
    <source>
        <dbReference type="PIRSR" id="PIRSR006232-1"/>
    </source>
</evidence>
<dbReference type="Pfam" id="PF02678">
    <property type="entry name" value="Pirin"/>
    <property type="match status" value="1"/>
</dbReference>
<dbReference type="GO" id="GO:0046872">
    <property type="term" value="F:metal ion binding"/>
    <property type="evidence" value="ECO:0007669"/>
    <property type="project" value="UniProtKB-KW"/>
</dbReference>
<dbReference type="PANTHER" id="PTHR43212:SF3">
    <property type="entry name" value="QUERCETIN 2,3-DIOXYGENASE"/>
    <property type="match status" value="1"/>
</dbReference>
<evidence type="ECO:0000259" key="4">
    <source>
        <dbReference type="Pfam" id="PF02678"/>
    </source>
</evidence>
<dbReference type="Proteomes" id="UP000282028">
    <property type="component" value="Unassembled WGS sequence"/>
</dbReference>
<keyword evidence="2" id="KW-0408">Iron</keyword>
<comment type="similarity">
    <text evidence="1 3">Belongs to the pirin family.</text>
</comment>
<dbReference type="CDD" id="cd02910">
    <property type="entry name" value="cupin_Yhhw_N"/>
    <property type="match status" value="1"/>
</dbReference>
<dbReference type="OrthoDB" id="321327at2"/>
<reference evidence="6 7" key="1">
    <citation type="submission" date="2018-10" db="EMBL/GenBank/DDBJ databases">
        <title>Phylogenomics of Brevibacillus.</title>
        <authorList>
            <person name="Dunlap C."/>
        </authorList>
    </citation>
    <scope>NUCLEOTIDE SEQUENCE [LARGE SCALE GENOMIC DNA]</scope>
    <source>
        <strain evidence="6 7">JCM 12215</strain>
    </source>
</reference>
<feature type="binding site" evidence="2">
    <location>
        <position position="93"/>
    </location>
    <ligand>
        <name>Fe cation</name>
        <dbReference type="ChEBI" id="CHEBI:24875"/>
    </ligand>
</feature>
<evidence type="ECO:0000313" key="6">
    <source>
        <dbReference type="EMBL" id="RNB67245.1"/>
    </source>
</evidence>
<dbReference type="Gene3D" id="2.60.120.10">
    <property type="entry name" value="Jelly Rolls"/>
    <property type="match status" value="2"/>
</dbReference>
<dbReference type="InterPro" id="IPR003829">
    <property type="entry name" value="Pirin_N_dom"/>
</dbReference>
<organism evidence="6 7">
    <name type="scientific">Brevibacillus invocatus</name>
    <dbReference type="NCBI Taxonomy" id="173959"/>
    <lineage>
        <taxon>Bacteria</taxon>
        <taxon>Bacillati</taxon>
        <taxon>Bacillota</taxon>
        <taxon>Bacilli</taxon>
        <taxon>Bacillales</taxon>
        <taxon>Paenibacillaceae</taxon>
        <taxon>Brevibacillus</taxon>
    </lineage>
</organism>